<evidence type="ECO:0000256" key="1">
    <source>
        <dbReference type="ARBA" id="ARBA00001231"/>
    </source>
</evidence>
<evidence type="ECO:0000256" key="2">
    <source>
        <dbReference type="ARBA" id="ARBA00006285"/>
    </source>
</evidence>
<dbReference type="PANTHER" id="PTHR22600:SF57">
    <property type="entry name" value="BETA-N-ACETYLHEXOSAMINIDASE"/>
    <property type="match status" value="1"/>
</dbReference>
<evidence type="ECO:0000313" key="6">
    <source>
        <dbReference type="EMBL" id="EJX00425.1"/>
    </source>
</evidence>
<dbReference type="GO" id="GO:0016020">
    <property type="term" value="C:membrane"/>
    <property type="evidence" value="ECO:0007669"/>
    <property type="project" value="TreeGrafter"/>
</dbReference>
<dbReference type="Gene3D" id="3.20.20.80">
    <property type="entry name" value="Glycosidases"/>
    <property type="match status" value="1"/>
</dbReference>
<protein>
    <recommendedName>
        <fullName evidence="3">beta-N-acetylhexosaminidase</fullName>
        <ecNumber evidence="3">3.2.1.52</ecNumber>
    </recommendedName>
</protein>
<evidence type="ECO:0000256" key="3">
    <source>
        <dbReference type="ARBA" id="ARBA00012663"/>
    </source>
</evidence>
<dbReference type="InterPro" id="IPR015883">
    <property type="entry name" value="Glyco_hydro_20_cat"/>
</dbReference>
<organism evidence="6">
    <name type="scientific">gut metagenome</name>
    <dbReference type="NCBI Taxonomy" id="749906"/>
    <lineage>
        <taxon>unclassified sequences</taxon>
        <taxon>metagenomes</taxon>
        <taxon>organismal metagenomes</taxon>
    </lineage>
</organism>
<dbReference type="GO" id="GO:0004563">
    <property type="term" value="F:beta-N-acetylhexosaminidase activity"/>
    <property type="evidence" value="ECO:0007669"/>
    <property type="project" value="UniProtKB-EC"/>
</dbReference>
<evidence type="ECO:0000259" key="5">
    <source>
        <dbReference type="Pfam" id="PF00728"/>
    </source>
</evidence>
<comment type="caution">
    <text evidence="6">The sequence shown here is derived from an EMBL/GenBank/DDBJ whole genome shotgun (WGS) entry which is preliminary data.</text>
</comment>
<evidence type="ECO:0000256" key="4">
    <source>
        <dbReference type="ARBA" id="ARBA00022801"/>
    </source>
</evidence>
<dbReference type="Pfam" id="PF00728">
    <property type="entry name" value="Glyco_hydro_20"/>
    <property type="match status" value="1"/>
</dbReference>
<gene>
    <name evidence="6" type="ORF">EVA_11465</name>
</gene>
<sequence>MLDPARNFHPVADVKFYIDQMVRYKYNVLQIHLTDDQGWRMEIKSQPKLASKQHYTQDDIRDIIAYAEERHVDVVPEVDVPGHTVAILAAYPELACKHLHDSPVKVDETTNRMVCAANEKTYTILKDVVREVCALFKSPYFHLGGDEAAVPANWAKCPDCNEMMKQKGYTKATQLMIPFFNNVLSFVREGGKKPILWCELDNVYPPANDYLFPYPKDVTLVTWRNGLTPTCQKLTQQNGNPLIMAPGEYAYFDYLQWKGDFPEFGNWGMPTTSLQKTYELDPGYGRPAAEQAHILGVMGTLWGEAIRDINRATYMTYPRAFALAEAAWTQMEHRSWESFKERIYPNITLLMKSGVSVRVPFEIAR</sequence>
<keyword evidence="4" id="KW-0378">Hydrolase</keyword>
<dbReference type="EMBL" id="AMCI01003381">
    <property type="protein sequence ID" value="EJX00425.1"/>
    <property type="molecule type" value="Genomic_DNA"/>
</dbReference>
<dbReference type="SUPFAM" id="SSF51445">
    <property type="entry name" value="(Trans)glycosidases"/>
    <property type="match status" value="1"/>
</dbReference>
<reference evidence="6" key="1">
    <citation type="journal article" date="2012" name="PLoS ONE">
        <title>Gene sets for utilization of primary and secondary nutrition supplies in the distal gut of endangered iberian lynx.</title>
        <authorList>
            <person name="Alcaide M."/>
            <person name="Messina E."/>
            <person name="Richter M."/>
            <person name="Bargiela R."/>
            <person name="Peplies J."/>
            <person name="Huws S.A."/>
            <person name="Newbold C.J."/>
            <person name="Golyshin P.N."/>
            <person name="Simon M.A."/>
            <person name="Lopez G."/>
            <person name="Yakimov M.M."/>
            <person name="Ferrer M."/>
        </authorList>
    </citation>
    <scope>NUCLEOTIDE SEQUENCE</scope>
</reference>
<dbReference type="InterPro" id="IPR017853">
    <property type="entry name" value="GH"/>
</dbReference>
<dbReference type="GO" id="GO:0005975">
    <property type="term" value="P:carbohydrate metabolic process"/>
    <property type="evidence" value="ECO:0007669"/>
    <property type="project" value="InterPro"/>
</dbReference>
<dbReference type="GO" id="GO:0030203">
    <property type="term" value="P:glycosaminoglycan metabolic process"/>
    <property type="evidence" value="ECO:0007669"/>
    <property type="project" value="TreeGrafter"/>
</dbReference>
<dbReference type="AlphaFoldDB" id="J9GL21"/>
<dbReference type="PANTHER" id="PTHR22600">
    <property type="entry name" value="BETA-HEXOSAMINIDASE"/>
    <property type="match status" value="1"/>
</dbReference>
<comment type="catalytic activity">
    <reaction evidence="1">
        <text>Hydrolysis of terminal non-reducing N-acetyl-D-hexosamine residues in N-acetyl-beta-D-hexosaminides.</text>
        <dbReference type="EC" id="3.2.1.52"/>
    </reaction>
</comment>
<dbReference type="PRINTS" id="PR00738">
    <property type="entry name" value="GLHYDRLASE20"/>
</dbReference>
<proteinExistence type="inferred from homology"/>
<accession>J9GL21</accession>
<dbReference type="InterPro" id="IPR025705">
    <property type="entry name" value="Beta_hexosaminidase_sua/sub"/>
</dbReference>
<name>J9GL21_9ZZZZ</name>
<dbReference type="EC" id="3.2.1.52" evidence="3"/>
<feature type="domain" description="Glycoside hydrolase family 20 catalytic" evidence="5">
    <location>
        <begin position="1"/>
        <end position="330"/>
    </location>
</feature>
<comment type="similarity">
    <text evidence="2">Belongs to the glycosyl hydrolase 20 family.</text>
</comment>